<evidence type="ECO:0000313" key="6">
    <source>
        <dbReference type="Proteomes" id="UP001304125"/>
    </source>
</evidence>
<accession>A0AA96F503</accession>
<dbReference type="EMBL" id="CP134879">
    <property type="protein sequence ID" value="WNM23554.1"/>
    <property type="molecule type" value="Genomic_DNA"/>
</dbReference>
<proteinExistence type="predicted"/>
<feature type="domain" description="Alpha/beta-hydrolase N-terminal" evidence="4">
    <location>
        <begin position="54"/>
        <end position="261"/>
    </location>
</feature>
<keyword evidence="2" id="KW-0472">Membrane</keyword>
<feature type="transmembrane region" description="Helical" evidence="2">
    <location>
        <begin position="64"/>
        <end position="90"/>
    </location>
</feature>
<dbReference type="InterPro" id="IPR027788">
    <property type="entry name" value="Alpha/beta-hydrolase_N_dom"/>
</dbReference>
<sequence>MSSDAGEAIGSDVARPAAAATPERRPARRPPRILEPSFSGVGLVIGAFFIAVSLGPSLLPRVSWVQGIASGVSFMVGYAVGAGGHAVWNYLQIPNLRGRPRFVVGALLMGIIGVTLALSIWRWVGWQNEIRHTFGMPDVNPTAWPIVIGVGALIAAIVLVVARLFRKLFRVAGHLLDRWLPRRLSITIGVAAATIVVWLALSGLLVQGFFTASNALFSVRDKGDKPGVEQPVSALRSGSADSLVSWEDLGRQGRSFVSSGPTVQELDDYWGGGAVEPIRVYVGLRSADTLDERAHLLLRELIRTGAFDRKAIILGTVTGTGYLDPAGVDPVEYLFNGDVAIAGIQYSYLPSWISLLADQEVTRDTALAEFRTVYEYWSQLPEDSRPQLYLYGLSLGSYGVEAVLGSIDILNEQIDGALMSGPPFVNPLHAELTAARQAGSTAWLPVVGDGRTVRFTGEADSLGMPTGTWGTTRVVYLQHGSDPVVFFNPTLAFTKPDWLQGSERAPDVSPQMSWFPVVTMWQVLLDMPAAGSVPEGYGHMYSNTANLQAWVGLVNPPDWTDADTARLADALEARAEEQATALEQLGD</sequence>
<feature type="transmembrane region" description="Helical" evidence="2">
    <location>
        <begin position="33"/>
        <end position="52"/>
    </location>
</feature>
<evidence type="ECO:0000259" key="4">
    <source>
        <dbReference type="Pfam" id="PF15420"/>
    </source>
</evidence>
<evidence type="ECO:0000259" key="3">
    <source>
        <dbReference type="Pfam" id="PF10081"/>
    </source>
</evidence>
<dbReference type="PIRSF" id="PIRSF007542">
    <property type="entry name" value="UCP007542"/>
    <property type="match status" value="1"/>
</dbReference>
<keyword evidence="2" id="KW-1133">Transmembrane helix</keyword>
<dbReference type="RefSeq" id="WP_313496545.1">
    <property type="nucleotide sequence ID" value="NZ_CP134879.1"/>
</dbReference>
<dbReference type="Pfam" id="PF10081">
    <property type="entry name" value="Abhydrolase_9"/>
    <property type="match status" value="1"/>
</dbReference>
<feature type="transmembrane region" description="Helical" evidence="2">
    <location>
        <begin position="186"/>
        <end position="210"/>
    </location>
</feature>
<evidence type="ECO:0000256" key="1">
    <source>
        <dbReference type="SAM" id="MobiDB-lite"/>
    </source>
</evidence>
<dbReference type="InterPro" id="IPR027787">
    <property type="entry name" value="Alpha/beta-hydrolase_catalytic"/>
</dbReference>
<reference evidence="5 6" key="1">
    <citation type="submission" date="2023-09" db="EMBL/GenBank/DDBJ databases">
        <title>Demequina sp. a novel bacteria isolated from Capsicum annuum.</title>
        <authorList>
            <person name="Humaira Z."/>
            <person name="Lee J."/>
            <person name="Cho D."/>
        </authorList>
    </citation>
    <scope>NUCLEOTIDE SEQUENCE [LARGE SCALE GENOMIC DNA]</scope>
    <source>
        <strain evidence="5 6">OYTSA14</strain>
    </source>
</reference>
<evidence type="ECO:0000313" key="5">
    <source>
        <dbReference type="EMBL" id="WNM23554.1"/>
    </source>
</evidence>
<protein>
    <submittedName>
        <fullName evidence="5">Alpha/beta-hydrolase family protein</fullName>
    </submittedName>
</protein>
<feature type="domain" description="Alpha/beta-hydrolase catalytic" evidence="3">
    <location>
        <begin position="278"/>
        <end position="567"/>
    </location>
</feature>
<organism evidence="5 6">
    <name type="scientific">Demequina capsici</name>
    <dbReference type="NCBI Taxonomy" id="3075620"/>
    <lineage>
        <taxon>Bacteria</taxon>
        <taxon>Bacillati</taxon>
        <taxon>Actinomycetota</taxon>
        <taxon>Actinomycetes</taxon>
        <taxon>Micrococcales</taxon>
        <taxon>Demequinaceae</taxon>
        <taxon>Demequina</taxon>
    </lineage>
</organism>
<evidence type="ECO:0000256" key="2">
    <source>
        <dbReference type="SAM" id="Phobius"/>
    </source>
</evidence>
<gene>
    <name evidence="5" type="ORF">RN606_09255</name>
</gene>
<name>A0AA96F503_9MICO</name>
<dbReference type="Proteomes" id="UP001304125">
    <property type="component" value="Chromosome"/>
</dbReference>
<dbReference type="AlphaFoldDB" id="A0AA96F503"/>
<keyword evidence="6" id="KW-1185">Reference proteome</keyword>
<feature type="transmembrane region" description="Helical" evidence="2">
    <location>
        <begin position="102"/>
        <end position="124"/>
    </location>
</feature>
<dbReference type="InterPro" id="IPR012037">
    <property type="entry name" value="Alpha/beta-hydrolase_fam"/>
</dbReference>
<feature type="region of interest" description="Disordered" evidence="1">
    <location>
        <begin position="1"/>
        <end position="31"/>
    </location>
</feature>
<feature type="transmembrane region" description="Helical" evidence="2">
    <location>
        <begin position="144"/>
        <end position="165"/>
    </location>
</feature>
<dbReference type="Pfam" id="PF15420">
    <property type="entry name" value="Abhydrolase_9_N"/>
    <property type="match status" value="1"/>
</dbReference>
<keyword evidence="2" id="KW-0812">Transmembrane</keyword>